<evidence type="ECO:0000256" key="2">
    <source>
        <dbReference type="SAM" id="SignalP"/>
    </source>
</evidence>
<organism evidence="3 5">
    <name type="scientific">Cucumis melo var. makuwa</name>
    <name type="common">Oriental melon</name>
    <dbReference type="NCBI Taxonomy" id="1194695"/>
    <lineage>
        <taxon>Eukaryota</taxon>
        <taxon>Viridiplantae</taxon>
        <taxon>Streptophyta</taxon>
        <taxon>Embryophyta</taxon>
        <taxon>Tracheophyta</taxon>
        <taxon>Spermatophyta</taxon>
        <taxon>Magnoliopsida</taxon>
        <taxon>eudicotyledons</taxon>
        <taxon>Gunneridae</taxon>
        <taxon>Pentapetalae</taxon>
        <taxon>rosids</taxon>
        <taxon>fabids</taxon>
        <taxon>Cucurbitales</taxon>
        <taxon>Cucurbitaceae</taxon>
        <taxon>Benincaseae</taxon>
        <taxon>Cucumis</taxon>
    </lineage>
</organism>
<sequence length="323" mass="36647">MSSTGTPIWSLNLLIVGSSLRGTFSTVSTTPDEIKPRTYEELATRAHDIELSIVNRGNNDLLVSKIRKEKNEVKSTQKVSKDATKEAMVVSTFPLKFISKEKKMEKCQDEGETQTNHVAVIIQLDSRLPAIGSLIQFGSLEPVVIYFSPEALQNNDFQTICSKEEEKQIDDADEGWTLVTRRKKRKQNFSQKESRSYREYRRTGKSQRRKARKNLRKLLPIIEESEELPRSRQPITLKDFFSENFSMEIVPCHTIGTTDDDTFPSNSIEVTPKPEDLLSLGINDLLTLSQEAKDTIMEILKNDDVSTIATSPTKAYDSYCISI</sequence>
<reference evidence="5 6" key="1">
    <citation type="submission" date="2019-08" db="EMBL/GenBank/DDBJ databases">
        <title>Draft genome sequences of two oriental melons (Cucumis melo L. var makuwa).</title>
        <authorList>
            <person name="Kwon S.-Y."/>
        </authorList>
    </citation>
    <scope>NUCLEOTIDE SEQUENCE [LARGE SCALE GENOMIC DNA]</scope>
    <source>
        <strain evidence="6">cv. Chang Bougi</strain>
        <strain evidence="5">cv. SW 3</strain>
        <tissue evidence="3">Leaf</tissue>
    </source>
</reference>
<evidence type="ECO:0000313" key="6">
    <source>
        <dbReference type="Proteomes" id="UP000321947"/>
    </source>
</evidence>
<feature type="compositionally biased region" description="Basic and acidic residues" evidence="1">
    <location>
        <begin position="192"/>
        <end position="202"/>
    </location>
</feature>
<comment type="caution">
    <text evidence="3">The sequence shown here is derived from an EMBL/GenBank/DDBJ whole genome shotgun (WGS) entry which is preliminary data.</text>
</comment>
<evidence type="ECO:0000256" key="1">
    <source>
        <dbReference type="SAM" id="MobiDB-lite"/>
    </source>
</evidence>
<proteinExistence type="predicted"/>
<evidence type="ECO:0000313" key="3">
    <source>
        <dbReference type="EMBL" id="KAA0043275.1"/>
    </source>
</evidence>
<feature type="chain" id="PRO_5042722070" evidence="2">
    <location>
        <begin position="26"/>
        <end position="323"/>
    </location>
</feature>
<dbReference type="EMBL" id="SSTE01015327">
    <property type="protein sequence ID" value="KAA0043275.1"/>
    <property type="molecule type" value="Genomic_DNA"/>
</dbReference>
<dbReference type="Proteomes" id="UP000321393">
    <property type="component" value="Unassembled WGS sequence"/>
</dbReference>
<dbReference type="Proteomes" id="UP000321947">
    <property type="component" value="Unassembled WGS sequence"/>
</dbReference>
<dbReference type="EMBL" id="SSTD01001743">
    <property type="protein sequence ID" value="TYK29339.1"/>
    <property type="molecule type" value="Genomic_DNA"/>
</dbReference>
<accession>A0A5A7TPD2</accession>
<feature type="signal peptide" evidence="2">
    <location>
        <begin position="1"/>
        <end position="25"/>
    </location>
</feature>
<protein>
    <submittedName>
        <fullName evidence="3">Ty3-gypsy retrotransposon protein</fullName>
    </submittedName>
</protein>
<feature type="region of interest" description="Disordered" evidence="1">
    <location>
        <begin position="187"/>
        <end position="211"/>
    </location>
</feature>
<dbReference type="AlphaFoldDB" id="A0A5A7TPD2"/>
<evidence type="ECO:0000313" key="4">
    <source>
        <dbReference type="EMBL" id="TYK29339.1"/>
    </source>
</evidence>
<gene>
    <name evidence="4" type="ORF">E5676_scaffold129G00470</name>
    <name evidence="3" type="ORF">E6C27_scaffold110G001620</name>
</gene>
<evidence type="ECO:0000313" key="5">
    <source>
        <dbReference type="Proteomes" id="UP000321393"/>
    </source>
</evidence>
<name>A0A5A7TPD2_CUCMM</name>
<keyword evidence="2" id="KW-0732">Signal</keyword>